<dbReference type="Gene3D" id="1.10.3730.20">
    <property type="match status" value="2"/>
</dbReference>
<proteinExistence type="inferred from homology"/>
<name>A0AAJ5ZDP6_9CHLR</name>
<keyword evidence="7 12" id="KW-0812">Transmembrane</keyword>
<evidence type="ECO:0000256" key="2">
    <source>
        <dbReference type="ARBA" id="ARBA00007362"/>
    </source>
</evidence>
<protein>
    <submittedName>
        <fullName evidence="14">EamA family transporter</fullName>
    </submittedName>
</protein>
<feature type="transmembrane region" description="Helical" evidence="12">
    <location>
        <begin position="151"/>
        <end position="170"/>
    </location>
</feature>
<keyword evidence="5" id="KW-0997">Cell inner membrane</keyword>
<evidence type="ECO:0000313" key="14">
    <source>
        <dbReference type="EMBL" id="WFG39343.1"/>
    </source>
</evidence>
<evidence type="ECO:0000313" key="15">
    <source>
        <dbReference type="Proteomes" id="UP001219901"/>
    </source>
</evidence>
<keyword evidence="8" id="KW-0448">Lipopolysaccharide biosynthesis</keyword>
<feature type="domain" description="EamA" evidence="13">
    <location>
        <begin position="154"/>
        <end position="288"/>
    </location>
</feature>
<keyword evidence="15" id="KW-1185">Reference proteome</keyword>
<evidence type="ECO:0000256" key="3">
    <source>
        <dbReference type="ARBA" id="ARBA00022475"/>
    </source>
</evidence>
<feature type="transmembrane region" description="Helical" evidence="12">
    <location>
        <begin position="6"/>
        <end position="22"/>
    </location>
</feature>
<feature type="transmembrane region" description="Helical" evidence="12">
    <location>
        <begin position="222"/>
        <end position="242"/>
    </location>
</feature>
<dbReference type="InterPro" id="IPR037185">
    <property type="entry name" value="EmrE-like"/>
</dbReference>
<evidence type="ECO:0000256" key="1">
    <source>
        <dbReference type="ARBA" id="ARBA00004651"/>
    </source>
</evidence>
<dbReference type="RefSeq" id="WP_342822935.1">
    <property type="nucleotide sequence ID" value="NZ_CP046147.1"/>
</dbReference>
<sequence>MTGSAIALVLIAALCHASWNLLVRRAPIPELANWFMAFLGGVFALPFAIYYLVTDPPSAIGWVFVFGTIVLHIGYFFTLGRAYKHGDMSVVYPVARGLGLVLIPVFGVLILNESVSAYAALGIAAIFAGVIIVGASSPAGLKIWLHPRSLLANRGVAFAIATGLLIASYSNWDKRGVEYVAPLLYMFTVQLGGSLGILPVLRRSYGVNDFKVEFKRRWKISIAGGALQFTSYGLVLTAFTLAPVSYVGPFRELAIVFGVLLAAFVLKESVGKTRIVGATAIGLGAVAVALAP</sequence>
<dbReference type="InterPro" id="IPR000620">
    <property type="entry name" value="EamA_dom"/>
</dbReference>
<reference evidence="15" key="2">
    <citation type="submission" date="2023-06" db="EMBL/GenBank/DDBJ databases">
        <title>Pangenomics reveal diversification of enzyme families and niche specialization in globally abundant SAR202 bacteria.</title>
        <authorList>
            <person name="Saw J.H.W."/>
        </authorList>
    </citation>
    <scope>NUCLEOTIDE SEQUENCE [LARGE SCALE GENOMIC DNA]</scope>
    <source>
        <strain evidence="15">JH1073</strain>
    </source>
</reference>
<keyword evidence="3" id="KW-1003">Cell membrane</keyword>
<evidence type="ECO:0000256" key="12">
    <source>
        <dbReference type="SAM" id="Phobius"/>
    </source>
</evidence>
<keyword evidence="11 12" id="KW-0472">Membrane</keyword>
<dbReference type="EMBL" id="CP046147">
    <property type="protein sequence ID" value="WFG39343.1"/>
    <property type="molecule type" value="Genomic_DNA"/>
</dbReference>
<feature type="transmembrane region" description="Helical" evidence="12">
    <location>
        <begin position="90"/>
        <end position="111"/>
    </location>
</feature>
<evidence type="ECO:0000256" key="4">
    <source>
        <dbReference type="ARBA" id="ARBA00022516"/>
    </source>
</evidence>
<organism evidence="14 15">
    <name type="scientific">Candidatus Lucifugimonas marina</name>
    <dbReference type="NCBI Taxonomy" id="3038979"/>
    <lineage>
        <taxon>Bacteria</taxon>
        <taxon>Bacillati</taxon>
        <taxon>Chloroflexota</taxon>
        <taxon>Dehalococcoidia</taxon>
        <taxon>SAR202 cluster</taxon>
        <taxon>Candidatus Lucifugimonadales</taxon>
        <taxon>Candidatus Lucifugimonadaceae</taxon>
        <taxon>Candidatus Lucifugimonas</taxon>
    </lineage>
</organism>
<accession>A0AAJ5ZDP6</accession>
<feature type="transmembrane region" description="Helical" evidence="12">
    <location>
        <begin position="59"/>
        <end position="78"/>
    </location>
</feature>
<feature type="transmembrane region" description="Helical" evidence="12">
    <location>
        <begin position="273"/>
        <end position="291"/>
    </location>
</feature>
<feature type="domain" description="EamA" evidence="13">
    <location>
        <begin position="4"/>
        <end position="133"/>
    </location>
</feature>
<dbReference type="Pfam" id="PF00892">
    <property type="entry name" value="EamA"/>
    <property type="match status" value="2"/>
</dbReference>
<evidence type="ECO:0000259" key="13">
    <source>
        <dbReference type="Pfam" id="PF00892"/>
    </source>
</evidence>
<dbReference type="PANTHER" id="PTHR30561:SF9">
    <property type="entry name" value="4-AMINO-4-DEOXY-L-ARABINOSE-PHOSPHOUNDECAPRENOL FLIPPASE SUBUNIT ARNF-RELATED"/>
    <property type="match status" value="1"/>
</dbReference>
<feature type="transmembrane region" description="Helical" evidence="12">
    <location>
        <begin position="117"/>
        <end position="139"/>
    </location>
</feature>
<keyword evidence="6" id="KW-0441">Lipid A biosynthesis</keyword>
<feature type="transmembrane region" description="Helical" evidence="12">
    <location>
        <begin position="182"/>
        <end position="201"/>
    </location>
</feature>
<gene>
    <name evidence="14" type="ORF">GKO48_06825</name>
</gene>
<evidence type="ECO:0000256" key="10">
    <source>
        <dbReference type="ARBA" id="ARBA00023098"/>
    </source>
</evidence>
<dbReference type="GO" id="GO:0005886">
    <property type="term" value="C:plasma membrane"/>
    <property type="evidence" value="ECO:0007669"/>
    <property type="project" value="UniProtKB-SubCell"/>
</dbReference>
<evidence type="ECO:0000256" key="9">
    <source>
        <dbReference type="ARBA" id="ARBA00022989"/>
    </source>
</evidence>
<dbReference type="PANTHER" id="PTHR30561">
    <property type="entry name" value="SMR FAMILY PROTON-DEPENDENT DRUG EFFLUX TRANSPORTER SUGE"/>
    <property type="match status" value="1"/>
</dbReference>
<feature type="transmembrane region" description="Helical" evidence="12">
    <location>
        <begin position="248"/>
        <end position="266"/>
    </location>
</feature>
<keyword evidence="4" id="KW-0444">Lipid biosynthesis</keyword>
<evidence type="ECO:0000256" key="7">
    <source>
        <dbReference type="ARBA" id="ARBA00022692"/>
    </source>
</evidence>
<comment type="similarity">
    <text evidence="2">Belongs to the EamA transporter family.</text>
</comment>
<dbReference type="Proteomes" id="UP001219901">
    <property type="component" value="Chromosome"/>
</dbReference>
<reference evidence="14 15" key="1">
    <citation type="submission" date="2019-11" db="EMBL/GenBank/DDBJ databases">
        <authorList>
            <person name="Cho J.-C."/>
        </authorList>
    </citation>
    <scope>NUCLEOTIDE SEQUENCE [LARGE SCALE GENOMIC DNA]</scope>
    <source>
        <strain evidence="14 15">JH1073</strain>
    </source>
</reference>
<evidence type="ECO:0000256" key="6">
    <source>
        <dbReference type="ARBA" id="ARBA00022556"/>
    </source>
</evidence>
<evidence type="ECO:0000256" key="11">
    <source>
        <dbReference type="ARBA" id="ARBA00023136"/>
    </source>
</evidence>
<evidence type="ECO:0000256" key="8">
    <source>
        <dbReference type="ARBA" id="ARBA00022985"/>
    </source>
</evidence>
<dbReference type="AlphaFoldDB" id="A0AAJ5ZDP6"/>
<dbReference type="SUPFAM" id="SSF103481">
    <property type="entry name" value="Multidrug resistance efflux transporter EmrE"/>
    <property type="match status" value="2"/>
</dbReference>
<dbReference type="GO" id="GO:0009103">
    <property type="term" value="P:lipopolysaccharide biosynthetic process"/>
    <property type="evidence" value="ECO:0007669"/>
    <property type="project" value="UniProtKB-KW"/>
</dbReference>
<keyword evidence="10" id="KW-0443">Lipid metabolism</keyword>
<evidence type="ECO:0000256" key="5">
    <source>
        <dbReference type="ARBA" id="ARBA00022519"/>
    </source>
</evidence>
<feature type="transmembrane region" description="Helical" evidence="12">
    <location>
        <begin position="34"/>
        <end position="53"/>
    </location>
</feature>
<dbReference type="InterPro" id="IPR000390">
    <property type="entry name" value="Small_drug/metabolite_transptr"/>
</dbReference>
<keyword evidence="9 12" id="KW-1133">Transmembrane helix</keyword>
<dbReference type="GO" id="GO:0022857">
    <property type="term" value="F:transmembrane transporter activity"/>
    <property type="evidence" value="ECO:0007669"/>
    <property type="project" value="InterPro"/>
</dbReference>
<comment type="subcellular location">
    <subcellularLocation>
        <location evidence="1">Cell membrane</location>
        <topology evidence="1">Multi-pass membrane protein</topology>
    </subcellularLocation>
</comment>